<dbReference type="Gene3D" id="1.10.101.10">
    <property type="entry name" value="PGBD-like superfamily/PGBD"/>
    <property type="match status" value="1"/>
</dbReference>
<dbReference type="SUPFAM" id="SSF47090">
    <property type="entry name" value="PGBD-like"/>
    <property type="match status" value="1"/>
</dbReference>
<keyword evidence="11" id="KW-1185">Reference proteome</keyword>
<dbReference type="InterPro" id="IPR038063">
    <property type="entry name" value="Transpep_catalytic_dom"/>
</dbReference>
<evidence type="ECO:0000256" key="6">
    <source>
        <dbReference type="ARBA" id="ARBA00023316"/>
    </source>
</evidence>
<feature type="active site" description="Nucleophile" evidence="7">
    <location>
        <position position="486"/>
    </location>
</feature>
<dbReference type="GO" id="GO:0008360">
    <property type="term" value="P:regulation of cell shape"/>
    <property type="evidence" value="ECO:0007669"/>
    <property type="project" value="UniProtKB-UniRule"/>
</dbReference>
<dbReference type="InterPro" id="IPR036366">
    <property type="entry name" value="PGBDSf"/>
</dbReference>
<dbReference type="EMBL" id="QKZV01000007">
    <property type="protein sequence ID" value="PZX61425.1"/>
    <property type="molecule type" value="Genomic_DNA"/>
</dbReference>
<dbReference type="Proteomes" id="UP000249720">
    <property type="component" value="Unassembled WGS sequence"/>
</dbReference>
<accession>A0A2W7SEZ5</accession>
<dbReference type="CDD" id="cd16913">
    <property type="entry name" value="YkuD_like"/>
    <property type="match status" value="1"/>
</dbReference>
<name>A0A2W7SEZ5_9BACT</name>
<dbReference type="Gene3D" id="2.40.440.10">
    <property type="entry name" value="L,D-transpeptidase catalytic domain-like"/>
    <property type="match status" value="1"/>
</dbReference>
<keyword evidence="5 7" id="KW-0573">Peptidoglycan synthesis</keyword>
<dbReference type="InterPro" id="IPR052905">
    <property type="entry name" value="LD-transpeptidase_YkuD-like"/>
</dbReference>
<keyword evidence="8" id="KW-1133">Transmembrane helix</keyword>
<keyword evidence="8" id="KW-0812">Transmembrane</keyword>
<evidence type="ECO:0000259" key="9">
    <source>
        <dbReference type="PROSITE" id="PS52029"/>
    </source>
</evidence>
<comment type="similarity">
    <text evidence="2">Belongs to the YkuD family.</text>
</comment>
<evidence type="ECO:0000256" key="4">
    <source>
        <dbReference type="ARBA" id="ARBA00022960"/>
    </source>
</evidence>
<reference evidence="10 11" key="1">
    <citation type="submission" date="2018-06" db="EMBL/GenBank/DDBJ databases">
        <title>Genomic Encyclopedia of Archaeal and Bacterial Type Strains, Phase II (KMG-II): from individual species to whole genera.</title>
        <authorList>
            <person name="Goeker M."/>
        </authorList>
    </citation>
    <scope>NUCLEOTIDE SEQUENCE [LARGE SCALE GENOMIC DNA]</scope>
    <source>
        <strain evidence="10 11">DSM 23241</strain>
    </source>
</reference>
<dbReference type="GO" id="GO:0004180">
    <property type="term" value="F:carboxypeptidase activity"/>
    <property type="evidence" value="ECO:0007669"/>
    <property type="project" value="UniProtKB-ARBA"/>
</dbReference>
<evidence type="ECO:0000256" key="2">
    <source>
        <dbReference type="ARBA" id="ARBA00005992"/>
    </source>
</evidence>
<keyword evidence="3" id="KW-0808">Transferase</keyword>
<dbReference type="Pfam" id="PF03734">
    <property type="entry name" value="YkuD"/>
    <property type="match status" value="1"/>
</dbReference>
<keyword evidence="6 7" id="KW-0961">Cell wall biogenesis/degradation</keyword>
<dbReference type="UniPathway" id="UPA00219"/>
<dbReference type="InterPro" id="IPR045380">
    <property type="entry name" value="LD_TPept_scaffold_dom"/>
</dbReference>
<keyword evidence="4 7" id="KW-0133">Cell shape</keyword>
<dbReference type="Pfam" id="PF20142">
    <property type="entry name" value="Scaffold"/>
    <property type="match status" value="1"/>
</dbReference>
<dbReference type="InterPro" id="IPR036365">
    <property type="entry name" value="PGBD-like_sf"/>
</dbReference>
<dbReference type="InterPro" id="IPR005490">
    <property type="entry name" value="LD_TPept_cat_dom"/>
</dbReference>
<dbReference type="GO" id="GO:0071555">
    <property type="term" value="P:cell wall organization"/>
    <property type="evidence" value="ECO:0007669"/>
    <property type="project" value="UniProtKB-UniRule"/>
</dbReference>
<comment type="caution">
    <text evidence="10">The sequence shown here is derived from an EMBL/GenBank/DDBJ whole genome shotgun (WGS) entry which is preliminary data.</text>
</comment>
<sequence>MIRHIYQLYRNKILIPLLKLQYTLNKIIYSTLSLKWYSFRAITIALFICLINFVTSCNNAKIKEIFRDTTITSFTSFNNLFFDSAQLQSFLNNQPNFKKFASQYSDFYKQRNYEYAWFDSTGITEQAANLMNLLNNSIAHLQDSSLFNQQLNENYQKIIQNKNHVSKQTILQTELLLTGEFFTYAAQNYSGSDIDAASLGWFIPRKKVNLTALLDSTIKYKNGGPYIPLNSQYNLLEDYLEKYMRLQKTYPTDTIPYPKQLLKLKSASPIIADIKNRLYLLGDLPTNDSTETFDSSLYVGVKHFQKRMGLLEDGVIGKNLIEQLNVPIAERIKQILINLERIRWMPAETDSNYVLVNIPEYKLHVFANGKELFNMNVIVGKTTNNTVIFNGKLKYIVFSPYWNVPPSIVQKEILPGMKKDPNYLAKNNMEITGTSNGLPVVRQRPGPKNSLGLVKFLFPNNFDIYLHDTPNHELFDATTRTFSHGCIRISNPKKFAQYLLSADTATVYTSKVLDSLMHLPKEKWVTLNTPINVYIVYFTAWVDANGQLNFRKDIYRHDAKMKEKLFTKEEKPNF</sequence>
<feature type="transmembrane region" description="Helical" evidence="8">
    <location>
        <begin position="36"/>
        <end position="54"/>
    </location>
</feature>
<evidence type="ECO:0000313" key="11">
    <source>
        <dbReference type="Proteomes" id="UP000249720"/>
    </source>
</evidence>
<evidence type="ECO:0000313" key="10">
    <source>
        <dbReference type="EMBL" id="PZX61425.1"/>
    </source>
</evidence>
<evidence type="ECO:0000256" key="7">
    <source>
        <dbReference type="PROSITE-ProRule" id="PRU01373"/>
    </source>
</evidence>
<evidence type="ECO:0000256" key="1">
    <source>
        <dbReference type="ARBA" id="ARBA00004752"/>
    </source>
</evidence>
<dbReference type="PANTHER" id="PTHR41533">
    <property type="entry name" value="L,D-TRANSPEPTIDASE HI_1667-RELATED"/>
    <property type="match status" value="1"/>
</dbReference>
<dbReference type="SUPFAM" id="SSF141523">
    <property type="entry name" value="L,D-transpeptidase catalytic domain-like"/>
    <property type="match status" value="1"/>
</dbReference>
<comment type="pathway">
    <text evidence="1 7">Cell wall biogenesis; peptidoglycan biosynthesis.</text>
</comment>
<proteinExistence type="inferred from homology"/>
<feature type="domain" description="L,D-TPase catalytic" evidence="9">
    <location>
        <begin position="352"/>
        <end position="508"/>
    </location>
</feature>
<dbReference type="GO" id="GO:0009252">
    <property type="term" value="P:peptidoglycan biosynthetic process"/>
    <property type="evidence" value="ECO:0007669"/>
    <property type="project" value="UniProtKB-UniPathway"/>
</dbReference>
<organism evidence="10 11">
    <name type="scientific">Hydrotalea sandarakina</name>
    <dbReference type="NCBI Taxonomy" id="1004304"/>
    <lineage>
        <taxon>Bacteria</taxon>
        <taxon>Pseudomonadati</taxon>
        <taxon>Bacteroidota</taxon>
        <taxon>Chitinophagia</taxon>
        <taxon>Chitinophagales</taxon>
        <taxon>Chitinophagaceae</taxon>
        <taxon>Hydrotalea</taxon>
    </lineage>
</organism>
<evidence type="ECO:0000256" key="3">
    <source>
        <dbReference type="ARBA" id="ARBA00022679"/>
    </source>
</evidence>
<dbReference type="AlphaFoldDB" id="A0A2W7SEZ5"/>
<protein>
    <submittedName>
        <fullName evidence="10">Murein L,D-transpeptidase YcbB/YkuD</fullName>
    </submittedName>
</protein>
<dbReference type="PROSITE" id="PS52029">
    <property type="entry name" value="LD_TPASE"/>
    <property type="match status" value="1"/>
</dbReference>
<evidence type="ECO:0000256" key="8">
    <source>
        <dbReference type="SAM" id="Phobius"/>
    </source>
</evidence>
<dbReference type="PANTHER" id="PTHR41533:SF2">
    <property type="entry name" value="BLR7131 PROTEIN"/>
    <property type="match status" value="1"/>
</dbReference>
<gene>
    <name evidence="10" type="ORF">LX80_02155</name>
</gene>
<keyword evidence="8" id="KW-0472">Membrane</keyword>
<dbReference type="InterPro" id="IPR002477">
    <property type="entry name" value="Peptidoglycan-bd-like"/>
</dbReference>
<dbReference type="OrthoDB" id="9778545at2"/>
<evidence type="ECO:0000256" key="5">
    <source>
        <dbReference type="ARBA" id="ARBA00022984"/>
    </source>
</evidence>
<feature type="active site" description="Proton donor/acceptor" evidence="7">
    <location>
        <position position="467"/>
    </location>
</feature>
<dbReference type="Pfam" id="PF01471">
    <property type="entry name" value="PG_binding_1"/>
    <property type="match status" value="1"/>
</dbReference>
<dbReference type="GO" id="GO:0016740">
    <property type="term" value="F:transferase activity"/>
    <property type="evidence" value="ECO:0007669"/>
    <property type="project" value="UniProtKB-KW"/>
</dbReference>